<evidence type="ECO:0000256" key="2">
    <source>
        <dbReference type="ARBA" id="ARBA00020581"/>
    </source>
</evidence>
<dbReference type="InterPro" id="IPR036191">
    <property type="entry name" value="RRF_sf"/>
</dbReference>
<evidence type="ECO:0000256" key="3">
    <source>
        <dbReference type="ARBA" id="ARBA00022917"/>
    </source>
</evidence>
<dbReference type="OrthoDB" id="407355at2759"/>
<dbReference type="GO" id="GO:0006412">
    <property type="term" value="P:translation"/>
    <property type="evidence" value="ECO:0000318"/>
    <property type="project" value="GO_Central"/>
</dbReference>
<dbReference type="Pfam" id="PF01765">
    <property type="entry name" value="RRF"/>
    <property type="match status" value="1"/>
</dbReference>
<keyword evidence="7" id="KW-1185">Reference proteome</keyword>
<dbReference type="Proteomes" id="UP000005239">
    <property type="component" value="Unassembled WGS sequence"/>
</dbReference>
<dbReference type="PROSITE" id="PS51257">
    <property type="entry name" value="PROKAR_LIPOPROTEIN"/>
    <property type="match status" value="1"/>
</dbReference>
<keyword evidence="3" id="KW-0648">Protein biosynthesis</keyword>
<proteinExistence type="inferred from homology"/>
<comment type="similarity">
    <text evidence="1">Belongs to the RRF family.</text>
</comment>
<evidence type="ECO:0000256" key="4">
    <source>
        <dbReference type="ARBA" id="ARBA00033107"/>
    </source>
</evidence>
<dbReference type="EnsemblMetazoa" id="PPA06498.1">
    <property type="protein sequence ID" value="PPA06498.1"/>
    <property type="gene ID" value="WBGene00096052"/>
</dbReference>
<feature type="domain" description="Ribosome recycling factor" evidence="5">
    <location>
        <begin position="122"/>
        <end position="269"/>
    </location>
</feature>
<accession>A0A8R1U8I8</accession>
<reference evidence="6" key="2">
    <citation type="submission" date="2022-06" db="UniProtKB">
        <authorList>
            <consortium name="EnsemblMetazoa"/>
        </authorList>
    </citation>
    <scope>IDENTIFICATION</scope>
    <source>
        <strain evidence="6">PS312</strain>
    </source>
</reference>
<evidence type="ECO:0000256" key="1">
    <source>
        <dbReference type="ARBA" id="ARBA00005912"/>
    </source>
</evidence>
<dbReference type="PANTHER" id="PTHR20982:SF3">
    <property type="entry name" value="MITOCHONDRIAL RIBOSOME RECYCLING FACTOR PSEUDO 1"/>
    <property type="match status" value="1"/>
</dbReference>
<dbReference type="GO" id="GO:0043023">
    <property type="term" value="F:ribosomal large subunit binding"/>
    <property type="evidence" value="ECO:0000318"/>
    <property type="project" value="GO_Central"/>
</dbReference>
<dbReference type="InterPro" id="IPR023584">
    <property type="entry name" value="Ribosome_recyc_fac_dom"/>
</dbReference>
<dbReference type="InterPro" id="IPR002661">
    <property type="entry name" value="Ribosome_recyc_fac"/>
</dbReference>
<evidence type="ECO:0000259" key="5">
    <source>
        <dbReference type="Pfam" id="PF01765"/>
    </source>
</evidence>
<dbReference type="Gene3D" id="3.30.1360.40">
    <property type="match status" value="1"/>
</dbReference>
<dbReference type="PANTHER" id="PTHR20982">
    <property type="entry name" value="RIBOSOME RECYCLING FACTOR"/>
    <property type="match status" value="1"/>
</dbReference>
<sequence length="273" mass="29426">MFTRTLIFCTLLSVSLACIGGGSSGCCSAPAPSCGGAPPCPSAPQGFIGSYPSSGGYAVAPAPSGGAYARAPNAYATSNVRAAEESNNEFMQEALREMKEIETTLISHLATQTSLQVDLRPYENLIVKIEDKTEERLGKLARVSLKGARTVVINVSERPSTIKSIKAALQNSALSSSVNVQQEGVVLYVATPLMTRERREKMAEEASGTLLNDYKKKVNEVYVRVQKKASSSTKCADEEKRTRDNLLVMKRAMEEKGVQAVKEAKKKLLTEVI</sequence>
<name>A0A2A6CIC4_PRIPA</name>
<reference evidence="7" key="1">
    <citation type="journal article" date="2008" name="Nat. Genet.">
        <title>The Pristionchus pacificus genome provides a unique perspective on nematode lifestyle and parasitism.</title>
        <authorList>
            <person name="Dieterich C."/>
            <person name="Clifton S.W."/>
            <person name="Schuster L.N."/>
            <person name="Chinwalla A."/>
            <person name="Delehaunty K."/>
            <person name="Dinkelacker I."/>
            <person name="Fulton L."/>
            <person name="Fulton R."/>
            <person name="Godfrey J."/>
            <person name="Minx P."/>
            <person name="Mitreva M."/>
            <person name="Roeseler W."/>
            <person name="Tian H."/>
            <person name="Witte H."/>
            <person name="Yang S.P."/>
            <person name="Wilson R.K."/>
            <person name="Sommer R.J."/>
        </authorList>
    </citation>
    <scope>NUCLEOTIDE SEQUENCE [LARGE SCALE GENOMIC DNA]</scope>
    <source>
        <strain evidence="7">PS312</strain>
    </source>
</reference>
<dbReference type="AlphaFoldDB" id="A0A2A6CIC4"/>
<dbReference type="SUPFAM" id="SSF55194">
    <property type="entry name" value="Ribosome recycling factor, RRF"/>
    <property type="match status" value="1"/>
</dbReference>
<organism evidence="6 7">
    <name type="scientific">Pristionchus pacificus</name>
    <name type="common">Parasitic nematode worm</name>
    <dbReference type="NCBI Taxonomy" id="54126"/>
    <lineage>
        <taxon>Eukaryota</taxon>
        <taxon>Metazoa</taxon>
        <taxon>Ecdysozoa</taxon>
        <taxon>Nematoda</taxon>
        <taxon>Chromadorea</taxon>
        <taxon>Rhabditida</taxon>
        <taxon>Rhabditina</taxon>
        <taxon>Diplogasteromorpha</taxon>
        <taxon>Diplogasteroidea</taxon>
        <taxon>Neodiplogasteridae</taxon>
        <taxon>Pristionchus</taxon>
    </lineage>
</organism>
<accession>A0A2A6CIC4</accession>
<dbReference type="GO" id="GO:0005739">
    <property type="term" value="C:mitochondrion"/>
    <property type="evidence" value="ECO:0000318"/>
    <property type="project" value="GO_Central"/>
</dbReference>
<evidence type="ECO:0000313" key="7">
    <source>
        <dbReference type="Proteomes" id="UP000005239"/>
    </source>
</evidence>
<dbReference type="Gene3D" id="1.10.132.20">
    <property type="entry name" value="Ribosome-recycling factor"/>
    <property type="match status" value="1"/>
</dbReference>
<protein>
    <recommendedName>
        <fullName evidence="2">Ribosome-recycling factor, mitochondrial</fullName>
    </recommendedName>
    <alternativeName>
        <fullName evidence="4">Ribosome-releasing factor, mitochondrial</fullName>
    </alternativeName>
</protein>
<evidence type="ECO:0000313" key="6">
    <source>
        <dbReference type="EnsemblMetazoa" id="PPA06498.1"/>
    </source>
</evidence>
<gene>
    <name evidence="6" type="primary">WBGene00096052</name>
</gene>